<evidence type="ECO:0000256" key="4">
    <source>
        <dbReference type="ARBA" id="ARBA00011584"/>
    </source>
</evidence>
<organism evidence="23 24">
    <name type="scientific">Penicillium nalgiovense</name>
    <dbReference type="NCBI Taxonomy" id="60175"/>
    <lineage>
        <taxon>Eukaryota</taxon>
        <taxon>Fungi</taxon>
        <taxon>Dikarya</taxon>
        <taxon>Ascomycota</taxon>
        <taxon>Pezizomycotina</taxon>
        <taxon>Eurotiomycetes</taxon>
        <taxon>Eurotiomycetidae</taxon>
        <taxon>Eurotiales</taxon>
        <taxon>Aspergillaceae</taxon>
        <taxon>Penicillium</taxon>
    </lineage>
</organism>
<evidence type="ECO:0000256" key="14">
    <source>
        <dbReference type="ARBA" id="ARBA00023125"/>
    </source>
</evidence>
<dbReference type="GO" id="GO:0003684">
    <property type="term" value="F:damaged DNA binding"/>
    <property type="evidence" value="ECO:0007669"/>
    <property type="project" value="InterPro"/>
</dbReference>
<keyword evidence="15" id="KW-0233">DNA recombination</keyword>
<evidence type="ECO:0000256" key="10">
    <source>
        <dbReference type="ARBA" id="ARBA00022801"/>
    </source>
</evidence>
<comment type="similarity">
    <text evidence="3">Belongs to the ku80 family.</text>
</comment>
<dbReference type="EC" id="3.6.4.12" evidence="5"/>
<evidence type="ECO:0000256" key="6">
    <source>
        <dbReference type="ARBA" id="ARBA00021792"/>
    </source>
</evidence>
<evidence type="ECO:0000259" key="22">
    <source>
        <dbReference type="PROSITE" id="PS50234"/>
    </source>
</evidence>
<name>A0A9W4HMB9_PENNA</name>
<keyword evidence="10" id="KW-0378">Hydrolase</keyword>
<evidence type="ECO:0000256" key="12">
    <source>
        <dbReference type="ARBA" id="ARBA00022840"/>
    </source>
</evidence>
<dbReference type="FunFam" id="3.40.50.410:FF:000073">
    <property type="entry name" value="ATP-dependent DNA helicase II subunit 2"/>
    <property type="match status" value="1"/>
</dbReference>
<keyword evidence="9" id="KW-0227">DNA damage</keyword>
<dbReference type="GO" id="GO:0042162">
    <property type="term" value="F:telomeric DNA binding"/>
    <property type="evidence" value="ECO:0007669"/>
    <property type="project" value="InterPro"/>
</dbReference>
<evidence type="ECO:0000256" key="19">
    <source>
        <dbReference type="ARBA" id="ARBA00031847"/>
    </source>
</evidence>
<dbReference type="GO" id="GO:0000781">
    <property type="term" value="C:chromosome, telomeric region"/>
    <property type="evidence" value="ECO:0007669"/>
    <property type="project" value="UniProtKB-SubCell"/>
</dbReference>
<dbReference type="Pfam" id="PF02735">
    <property type="entry name" value="Ku"/>
    <property type="match status" value="1"/>
</dbReference>
<feature type="region of interest" description="Disordered" evidence="21">
    <location>
        <begin position="260"/>
        <end position="281"/>
    </location>
</feature>
<dbReference type="Gene3D" id="1.10.1600.10">
    <property type="match status" value="1"/>
</dbReference>
<evidence type="ECO:0000256" key="21">
    <source>
        <dbReference type="SAM" id="MobiDB-lite"/>
    </source>
</evidence>
<dbReference type="GO" id="GO:0043564">
    <property type="term" value="C:Ku70:Ku80 complex"/>
    <property type="evidence" value="ECO:0007669"/>
    <property type="project" value="InterPro"/>
</dbReference>
<comment type="function">
    <text evidence="18">Single-stranded DNA-dependent ATP-dependent helicase. Involved in non-homologous end joining (NHEJ) DNA double strand break repair. DNA-binding is sequence-independent but has a high affinity to nicks in double-stranded DNA and to the ends of duplex DNA. Binds to naturally occurring chromosomal ends, and therefore provides chromosomal end protection. Required also for telomere recombination to repair telomeric ends in the absence of telomerase. KU70, of the KU70/KU80 heterodimer, binds to the stem loop of TLC1, the RNA component of telomerase. Involved in telomere maintenance. Interacts with telomeric repeats and subtelomeric sequences thereby controlling telomere length and protecting against subtelomeric rearrangement. Maintains telomeric chromatin, which is involved in silencing the expression of genes located at the telomere. Required for mating-type switching.</text>
</comment>
<evidence type="ECO:0000256" key="2">
    <source>
        <dbReference type="ARBA" id="ARBA00004574"/>
    </source>
</evidence>
<dbReference type="OrthoDB" id="30826at2759"/>
<dbReference type="GO" id="GO:0000723">
    <property type="term" value="P:telomere maintenance"/>
    <property type="evidence" value="ECO:0007669"/>
    <property type="project" value="InterPro"/>
</dbReference>
<dbReference type="GO" id="GO:0016787">
    <property type="term" value="F:hydrolase activity"/>
    <property type="evidence" value="ECO:0007669"/>
    <property type="project" value="UniProtKB-KW"/>
</dbReference>
<evidence type="ECO:0000313" key="24">
    <source>
        <dbReference type="Proteomes" id="UP001153461"/>
    </source>
</evidence>
<dbReference type="FunFam" id="2.40.290.10:FF:000008">
    <property type="entry name" value="ATP-dependent DNA helicase II subunit 2"/>
    <property type="match status" value="1"/>
</dbReference>
<keyword evidence="12" id="KW-0067">ATP-binding</keyword>
<dbReference type="Pfam" id="PF03731">
    <property type="entry name" value="Ku_N"/>
    <property type="match status" value="1"/>
</dbReference>
<evidence type="ECO:0000256" key="9">
    <source>
        <dbReference type="ARBA" id="ARBA00022763"/>
    </source>
</evidence>
<dbReference type="SUPFAM" id="SSF100939">
    <property type="entry name" value="SPOC domain-like"/>
    <property type="match status" value="1"/>
</dbReference>
<comment type="catalytic activity">
    <reaction evidence="20">
        <text>ATP + H2O = ADP + phosphate + H(+)</text>
        <dbReference type="Rhea" id="RHEA:13065"/>
        <dbReference type="ChEBI" id="CHEBI:15377"/>
        <dbReference type="ChEBI" id="CHEBI:15378"/>
        <dbReference type="ChEBI" id="CHEBI:30616"/>
        <dbReference type="ChEBI" id="CHEBI:43474"/>
        <dbReference type="ChEBI" id="CHEBI:456216"/>
        <dbReference type="EC" id="3.6.4.12"/>
    </reaction>
</comment>
<sequence length="747" mass="83576">MAEKEATVYIVDMGRSMGERHHGRPITDLEWAMQYVWDRITATVATGRKTATVGIVGLRTDGTINDLEEENFSNISILFGLGQVLMPDIRKLRETIKPSNTNKGDAISSIVIAMQMIIEYTKKNKYKRKIILVTNGTGMMSDDNIEGIIEKMKEVNIELVVIGADFDDAEYGAKEEDKDSRKAENEILLRSLTEDCEGVYGTLEQAVSELDIPRIKVTKSMPSFKGNLTLGNPEEYDTAMTIPVERYFRTYVAKPISASSFVPRSGTEPGSQAPVKGNAEGDALASVRTSRTYQITDESAPGSKIDVERDDLAKGYEYGRTAVPIEQTDENVANLQTFAGMGLVGFVQKDQYDRYMHMSNTNIIIPQRANDNASLALSSLIHALYELESYAVARLVTKESKPPMLVLLAPSVEADYECLIEVQLPFAEDVRSYRFPPLDKIITVSGKVVTEHRNLPSAALKDAMSNYVDSMDLVTTNDEGQPTDDLPIDESFSPLLHRIESAVRYRAVHPNDPVLDPSERLTEFAHPSEDMVKNAKSNLEELMSIADVKKVPPKTKGRKRQRETEKPLSGLDVDALLSLEPKRTKISTENAIPEFKQTLSRAENIDTIHDAVQQMAKIIETQITHSLGHSNYDRVIEGLGTMREELVDYEEPAVYNDFVRQLKGKMLREELGGDRRELWWFVRKGKLGLIGKSEVDSSAVEEEEAQAVSFDLLLWNGTSANTAYSFWLPIEKLRGGRIVVSLFEHME</sequence>
<keyword evidence="11" id="KW-0347">Helicase</keyword>
<reference evidence="23" key="1">
    <citation type="submission" date="2021-07" db="EMBL/GenBank/DDBJ databases">
        <authorList>
            <person name="Branca A.L. A."/>
        </authorList>
    </citation>
    <scope>NUCLEOTIDE SEQUENCE</scope>
</reference>
<dbReference type="PIRSF" id="PIRSF016570">
    <property type="entry name" value="Ku80"/>
    <property type="match status" value="1"/>
</dbReference>
<keyword evidence="14" id="KW-0238">DNA-binding</keyword>
<keyword evidence="17" id="KW-0539">Nucleus</keyword>
<keyword evidence="8" id="KW-0547">Nucleotide-binding</keyword>
<accession>A0A9W4HMB9</accession>
<dbReference type="PANTHER" id="PTHR12604">
    <property type="entry name" value="KU AUTOANTIGEN DNA HELICASE"/>
    <property type="match status" value="1"/>
</dbReference>
<dbReference type="FunFam" id="1.25.40.240:FF:000002">
    <property type="entry name" value="ATP-dependent DNA helicase II subunit 2"/>
    <property type="match status" value="1"/>
</dbReference>
<evidence type="ECO:0000256" key="1">
    <source>
        <dbReference type="ARBA" id="ARBA00004123"/>
    </source>
</evidence>
<evidence type="ECO:0000313" key="23">
    <source>
        <dbReference type="EMBL" id="CAG8060894.1"/>
    </source>
</evidence>
<dbReference type="GO" id="GO:0006303">
    <property type="term" value="P:double-strand break repair via nonhomologous end joining"/>
    <property type="evidence" value="ECO:0007669"/>
    <property type="project" value="InterPro"/>
</dbReference>
<comment type="caution">
    <text evidence="23">The sequence shown here is derived from an EMBL/GenBank/DDBJ whole genome shotgun (WGS) entry which is preliminary data.</text>
</comment>
<keyword evidence="7" id="KW-0158">Chromosome</keyword>
<dbReference type="InterPro" id="IPR036465">
    <property type="entry name" value="vWFA_dom_sf"/>
</dbReference>
<keyword evidence="16" id="KW-0234">DNA repair</keyword>
<dbReference type="SUPFAM" id="SSF53300">
    <property type="entry name" value="vWA-like"/>
    <property type="match status" value="1"/>
</dbReference>
<evidence type="ECO:0000256" key="17">
    <source>
        <dbReference type="ARBA" id="ARBA00023242"/>
    </source>
</evidence>
<dbReference type="PROSITE" id="PS50234">
    <property type="entry name" value="VWFA"/>
    <property type="match status" value="1"/>
</dbReference>
<evidence type="ECO:0000256" key="15">
    <source>
        <dbReference type="ARBA" id="ARBA00023172"/>
    </source>
</evidence>
<dbReference type="InterPro" id="IPR014893">
    <property type="entry name" value="Ku_PK_bind"/>
</dbReference>
<evidence type="ECO:0000256" key="13">
    <source>
        <dbReference type="ARBA" id="ARBA00022895"/>
    </source>
</evidence>
<dbReference type="InterPro" id="IPR024193">
    <property type="entry name" value="Ku80"/>
</dbReference>
<dbReference type="AlphaFoldDB" id="A0A9W4HMB9"/>
<dbReference type="FunFam" id="1.10.1600.10:FF:000002">
    <property type="entry name" value="X-ray repair cross-complementing protein 5"/>
    <property type="match status" value="1"/>
</dbReference>
<dbReference type="InterPro" id="IPR002035">
    <property type="entry name" value="VWF_A"/>
</dbReference>
<evidence type="ECO:0000256" key="16">
    <source>
        <dbReference type="ARBA" id="ARBA00023204"/>
    </source>
</evidence>
<dbReference type="Gene3D" id="1.25.40.240">
    <property type="entry name" value="Ku, C-terminal domain"/>
    <property type="match status" value="1"/>
</dbReference>
<dbReference type="Gene3D" id="2.40.290.10">
    <property type="match status" value="1"/>
</dbReference>
<feature type="domain" description="VWFA" evidence="22">
    <location>
        <begin position="6"/>
        <end position="210"/>
    </location>
</feature>
<comment type="subunit">
    <text evidence="4">Heterodimer of Ku70 and Ku80.</text>
</comment>
<dbReference type="InterPro" id="IPR006164">
    <property type="entry name" value="DNA_bd_Ku70/Ku80"/>
</dbReference>
<dbReference type="GO" id="GO:0005524">
    <property type="term" value="F:ATP binding"/>
    <property type="evidence" value="ECO:0007669"/>
    <property type="project" value="UniProtKB-KW"/>
</dbReference>
<comment type="subcellular location">
    <subcellularLocation>
        <location evidence="2">Chromosome</location>
        <location evidence="2">Telomere</location>
    </subcellularLocation>
    <subcellularLocation>
        <location evidence="1">Nucleus</location>
    </subcellularLocation>
</comment>
<evidence type="ECO:0000256" key="5">
    <source>
        <dbReference type="ARBA" id="ARBA00012551"/>
    </source>
</evidence>
<dbReference type="SUPFAM" id="SSF101420">
    <property type="entry name" value="C-terminal domain of Ku80"/>
    <property type="match status" value="1"/>
</dbReference>
<proteinExistence type="inferred from homology"/>
<dbReference type="GO" id="GO:0006310">
    <property type="term" value="P:DNA recombination"/>
    <property type="evidence" value="ECO:0007669"/>
    <property type="project" value="UniProtKB-KW"/>
</dbReference>
<dbReference type="InterPro" id="IPR036494">
    <property type="entry name" value="Ku_C_sf"/>
</dbReference>
<evidence type="ECO:0000256" key="3">
    <source>
        <dbReference type="ARBA" id="ARBA00007726"/>
    </source>
</evidence>
<protein>
    <recommendedName>
        <fullName evidence="6">ATP-dependent DNA helicase II subunit 2</fullName>
        <ecNumber evidence="5">3.6.4.12</ecNumber>
    </recommendedName>
    <alternativeName>
        <fullName evidence="19">ATP-dependent DNA helicase II subunit Ku80</fullName>
    </alternativeName>
</protein>
<dbReference type="EMBL" id="CAJVNV010000122">
    <property type="protein sequence ID" value="CAG8060894.1"/>
    <property type="molecule type" value="Genomic_DNA"/>
</dbReference>
<dbReference type="CDD" id="cd00873">
    <property type="entry name" value="KU80"/>
    <property type="match status" value="1"/>
</dbReference>
<keyword evidence="13" id="KW-0779">Telomere</keyword>
<evidence type="ECO:0000256" key="7">
    <source>
        <dbReference type="ARBA" id="ARBA00022454"/>
    </source>
</evidence>
<evidence type="ECO:0000256" key="20">
    <source>
        <dbReference type="ARBA" id="ARBA00047995"/>
    </source>
</evidence>
<dbReference type="Gene3D" id="3.40.50.410">
    <property type="entry name" value="von Willebrand factor, type A domain"/>
    <property type="match status" value="1"/>
</dbReference>
<dbReference type="GO" id="GO:0003690">
    <property type="term" value="F:double-stranded DNA binding"/>
    <property type="evidence" value="ECO:0007669"/>
    <property type="project" value="TreeGrafter"/>
</dbReference>
<evidence type="ECO:0000256" key="8">
    <source>
        <dbReference type="ARBA" id="ARBA00022741"/>
    </source>
</evidence>
<dbReference type="SMART" id="SM00559">
    <property type="entry name" value="Ku78"/>
    <property type="match status" value="1"/>
</dbReference>
<dbReference type="PANTHER" id="PTHR12604:SF4">
    <property type="entry name" value="X-RAY REPAIR CROSS-COMPLEMENTING PROTEIN 5"/>
    <property type="match status" value="1"/>
</dbReference>
<dbReference type="Proteomes" id="UP001153461">
    <property type="component" value="Unassembled WGS sequence"/>
</dbReference>
<evidence type="ECO:0000256" key="11">
    <source>
        <dbReference type="ARBA" id="ARBA00022806"/>
    </source>
</evidence>
<gene>
    <name evidence="23" type="ORF">PNAL_LOCUS3570</name>
</gene>
<dbReference type="InterPro" id="IPR016194">
    <property type="entry name" value="SPOC-like_C_dom_sf"/>
</dbReference>
<dbReference type="Pfam" id="PF08785">
    <property type="entry name" value="Ku_PK_bind"/>
    <property type="match status" value="1"/>
</dbReference>
<dbReference type="GO" id="GO:0003678">
    <property type="term" value="F:DNA helicase activity"/>
    <property type="evidence" value="ECO:0007669"/>
    <property type="project" value="UniProtKB-EC"/>
</dbReference>
<dbReference type="InterPro" id="IPR005161">
    <property type="entry name" value="Ku_N"/>
</dbReference>
<evidence type="ECO:0000256" key="18">
    <source>
        <dbReference type="ARBA" id="ARBA00024890"/>
    </source>
</evidence>